<protein>
    <submittedName>
        <fullName evidence="1">Mitomycin radical oxidase</fullName>
    </submittedName>
</protein>
<reference evidence="1" key="1">
    <citation type="journal article" date="2021" name="Mol. Plant Microbe Interact.">
        <title>Complete Genome Sequence of the Plant-Pathogenic Fungus Colletotrichum lupini.</title>
        <authorList>
            <person name="Baroncelli R."/>
            <person name="Pensec F."/>
            <person name="Da Lio D."/>
            <person name="Boufleur T."/>
            <person name="Vicente I."/>
            <person name="Sarrocco S."/>
            <person name="Picot A."/>
            <person name="Baraldi E."/>
            <person name="Sukno S."/>
            <person name="Thon M."/>
            <person name="Le Floch G."/>
        </authorList>
    </citation>
    <scope>NUCLEOTIDE SEQUENCE</scope>
    <source>
        <strain evidence="1">IMI 504893</strain>
    </source>
</reference>
<evidence type="ECO:0000313" key="2">
    <source>
        <dbReference type="Proteomes" id="UP000830671"/>
    </source>
</evidence>
<dbReference type="GeneID" id="73343750"/>
<name>A0A9Q8SWZ8_9PEZI</name>
<organism evidence="1 2">
    <name type="scientific">Colletotrichum lupini</name>
    <dbReference type="NCBI Taxonomy" id="145971"/>
    <lineage>
        <taxon>Eukaryota</taxon>
        <taxon>Fungi</taxon>
        <taxon>Dikarya</taxon>
        <taxon>Ascomycota</taxon>
        <taxon>Pezizomycotina</taxon>
        <taxon>Sordariomycetes</taxon>
        <taxon>Hypocreomycetidae</taxon>
        <taxon>Glomerellales</taxon>
        <taxon>Glomerellaceae</taxon>
        <taxon>Colletotrichum</taxon>
        <taxon>Colletotrichum acutatum species complex</taxon>
    </lineage>
</organism>
<dbReference type="AlphaFoldDB" id="A0A9Q8SWZ8"/>
<proteinExistence type="predicted"/>
<dbReference type="KEGG" id="clup:CLUP02_09762"/>
<sequence>MRGKVDNQRREVIYTKRVDTKTFPLTNGIFSGTISYNLSQADAALDAFCEIQTGALLDDSQLMVTCMEMVIPAINLTTIDLNSFTGKVNFTSSYPTALQHLIDVGPIATNFSRNTLTAEASKAVTPEFLAVYTQRIGRGIINVKADQELYKEVSELFFSHYASSTLADHIIGFSWNPVTPHAVQESNRKGGNTGGWQEVNQNSAALNLRTSWGNADDDATALQMDADFLAKATELARKRDALMLNQWMNNAAETADVISTCGEENVKKMKAISQKYDKEGTFQHLMPGGYKLGA</sequence>
<keyword evidence="2" id="KW-1185">Reference proteome</keyword>
<evidence type="ECO:0000313" key="1">
    <source>
        <dbReference type="EMBL" id="UQC84266.1"/>
    </source>
</evidence>
<gene>
    <name evidence="1" type="ORF">CLUP02_09762</name>
</gene>
<dbReference type="EMBL" id="CP019477">
    <property type="protein sequence ID" value="UQC84266.1"/>
    <property type="molecule type" value="Genomic_DNA"/>
</dbReference>
<dbReference type="Proteomes" id="UP000830671">
    <property type="component" value="Chromosome 5"/>
</dbReference>
<dbReference type="RefSeq" id="XP_049145884.1">
    <property type="nucleotide sequence ID" value="XM_049288740.1"/>
</dbReference>
<accession>A0A9Q8SWZ8</accession>